<dbReference type="PROSITE" id="PS50004">
    <property type="entry name" value="C2"/>
    <property type="match status" value="1"/>
</dbReference>
<keyword evidence="2" id="KW-0472">Membrane</keyword>
<evidence type="ECO:0000259" key="3">
    <source>
        <dbReference type="PROSITE" id="PS50004"/>
    </source>
</evidence>
<protein>
    <recommendedName>
        <fullName evidence="3">C2 domain-containing protein</fullName>
    </recommendedName>
</protein>
<dbReference type="Pfam" id="PF00168">
    <property type="entry name" value="C2"/>
    <property type="match status" value="1"/>
</dbReference>
<dbReference type="AlphaFoldDB" id="A0A3M6TLQ1"/>
<dbReference type="PANTHER" id="PTHR10024">
    <property type="entry name" value="SYNAPTOTAGMIN"/>
    <property type="match status" value="1"/>
</dbReference>
<dbReference type="Proteomes" id="UP000275408">
    <property type="component" value="Unassembled WGS sequence"/>
</dbReference>
<evidence type="ECO:0000313" key="4">
    <source>
        <dbReference type="EMBL" id="RMX42280.1"/>
    </source>
</evidence>
<dbReference type="EMBL" id="RCHS01003379">
    <property type="protein sequence ID" value="RMX42280.1"/>
    <property type="molecule type" value="Genomic_DNA"/>
</dbReference>
<dbReference type="Gene3D" id="2.60.40.150">
    <property type="entry name" value="C2 domain"/>
    <property type="match status" value="1"/>
</dbReference>
<proteinExistence type="predicted"/>
<dbReference type="GO" id="GO:0001786">
    <property type="term" value="F:phosphatidylserine binding"/>
    <property type="evidence" value="ECO:0007669"/>
    <property type="project" value="TreeGrafter"/>
</dbReference>
<dbReference type="GO" id="GO:0030276">
    <property type="term" value="F:clathrin binding"/>
    <property type="evidence" value="ECO:0007669"/>
    <property type="project" value="TreeGrafter"/>
</dbReference>
<sequence length="707" mass="80680">MASPCFRNELFWGSLVLNWDDIVMDTVEVIITVLLLCLLALGVYLAAFWTISRRKKGEHEGGRGEVPYKYLEEEAENARRKVAAAYAQETMPKITITPVQPRPNFPMSLLSSDELLSTEDEEEDESHSDEHMDLGRLYFALRYDQHRSMLIVRLIRAEDIPMEREATGTYVDVNILPLNLQSHTFQPSDTTININFREVYEFPLSLVDLALQTLNLHIFRYDNFSRRTSVGDVFLALAELSAQGIDFTREVFLCRNIISHQEIYRTLDKGKTMHPGDEEEQEANEMKPDSKLKEKKVGRKVSSQRMWDVLRRAVMSGSYKGDILPSDSAMYWESIFTPDVSSAASSPLKSPGFTYFSDPGPPDEPLDGSSEEEGASWKGREEATIDSPADESDFNSSENEQEVDERRKDSSQSPPTRHVQLSPAPEEYYRIVPIAPFTTPSKDRRESTERSYSWKLPQTYTSRDHDVVQTLSQAYKEPRVVPFTAVSQFEPGALPGKSVSFQFPPSEDGSEVKDCNSRPSQQKKLGDTKKFAHNEVKKSGALRRRLRLSPRKEPDGEPAEKMVSAVRGKSKLLLTKSRSKSFPKSDKITSQRKEIELYEDLSIETAEDEPLVGVSSRLSEDVTEQLEFELDPLPSRRMNFPSISVEDYRTPPISTFSDFYSITRSQSDPNVDVERFRRLEGSSSEYRRVRSMLDVHDDRTSRDEEKN</sequence>
<accession>A0A3M6TLQ1</accession>
<dbReference type="GO" id="GO:0000149">
    <property type="term" value="F:SNARE binding"/>
    <property type="evidence" value="ECO:0007669"/>
    <property type="project" value="TreeGrafter"/>
</dbReference>
<dbReference type="GO" id="GO:0070382">
    <property type="term" value="C:exocytic vesicle"/>
    <property type="evidence" value="ECO:0007669"/>
    <property type="project" value="TreeGrafter"/>
</dbReference>
<feature type="compositionally biased region" description="Basic residues" evidence="1">
    <location>
        <begin position="540"/>
        <end position="549"/>
    </location>
</feature>
<feature type="compositionally biased region" description="Acidic residues" evidence="1">
    <location>
        <begin position="364"/>
        <end position="374"/>
    </location>
</feature>
<dbReference type="STRING" id="46731.A0A3M6TLQ1"/>
<dbReference type="InterPro" id="IPR000008">
    <property type="entry name" value="C2_dom"/>
</dbReference>
<name>A0A3M6TLQ1_POCDA</name>
<feature type="region of interest" description="Disordered" evidence="1">
    <location>
        <begin position="342"/>
        <end position="453"/>
    </location>
</feature>
<evidence type="ECO:0000313" key="5">
    <source>
        <dbReference type="Proteomes" id="UP000275408"/>
    </source>
</evidence>
<comment type="caution">
    <text evidence="4">The sequence shown here is derived from an EMBL/GenBank/DDBJ whole genome shotgun (WGS) entry which is preliminary data.</text>
</comment>
<dbReference type="InterPro" id="IPR035892">
    <property type="entry name" value="C2_domain_sf"/>
</dbReference>
<organism evidence="4 5">
    <name type="scientific">Pocillopora damicornis</name>
    <name type="common">Cauliflower coral</name>
    <name type="synonym">Millepora damicornis</name>
    <dbReference type="NCBI Taxonomy" id="46731"/>
    <lineage>
        <taxon>Eukaryota</taxon>
        <taxon>Metazoa</taxon>
        <taxon>Cnidaria</taxon>
        <taxon>Anthozoa</taxon>
        <taxon>Hexacorallia</taxon>
        <taxon>Scleractinia</taxon>
        <taxon>Astrocoeniina</taxon>
        <taxon>Pocilloporidae</taxon>
        <taxon>Pocillopora</taxon>
    </lineage>
</organism>
<dbReference type="GO" id="GO:0005509">
    <property type="term" value="F:calcium ion binding"/>
    <property type="evidence" value="ECO:0007669"/>
    <property type="project" value="TreeGrafter"/>
</dbReference>
<keyword evidence="2" id="KW-0812">Transmembrane</keyword>
<feature type="region of interest" description="Disordered" evidence="1">
    <location>
        <begin position="494"/>
        <end position="563"/>
    </location>
</feature>
<evidence type="ECO:0000256" key="2">
    <source>
        <dbReference type="SAM" id="Phobius"/>
    </source>
</evidence>
<dbReference type="GO" id="GO:0017156">
    <property type="term" value="P:calcium-ion regulated exocytosis"/>
    <property type="evidence" value="ECO:0007669"/>
    <property type="project" value="TreeGrafter"/>
</dbReference>
<feature type="transmembrane region" description="Helical" evidence="2">
    <location>
        <begin position="29"/>
        <end position="51"/>
    </location>
</feature>
<evidence type="ECO:0000256" key="1">
    <source>
        <dbReference type="SAM" id="MobiDB-lite"/>
    </source>
</evidence>
<keyword evidence="5" id="KW-1185">Reference proteome</keyword>
<dbReference type="GO" id="GO:0005544">
    <property type="term" value="F:calcium-dependent phospholipid binding"/>
    <property type="evidence" value="ECO:0007669"/>
    <property type="project" value="TreeGrafter"/>
</dbReference>
<reference evidence="4 5" key="1">
    <citation type="journal article" date="2018" name="Sci. Rep.">
        <title>Comparative analysis of the Pocillopora damicornis genome highlights role of immune system in coral evolution.</title>
        <authorList>
            <person name="Cunning R."/>
            <person name="Bay R.A."/>
            <person name="Gillette P."/>
            <person name="Baker A.C."/>
            <person name="Traylor-Knowles N."/>
        </authorList>
    </citation>
    <scope>NUCLEOTIDE SEQUENCE [LARGE SCALE GENOMIC DNA]</scope>
    <source>
        <strain evidence="4">RSMAS</strain>
        <tissue evidence="4">Whole animal</tissue>
    </source>
</reference>
<feature type="compositionally biased region" description="Basic and acidic residues" evidence="1">
    <location>
        <begin position="524"/>
        <end position="538"/>
    </location>
</feature>
<feature type="region of interest" description="Disordered" evidence="1">
    <location>
        <begin position="269"/>
        <end position="299"/>
    </location>
</feature>
<keyword evidence="2" id="KW-1133">Transmembrane helix</keyword>
<feature type="domain" description="C2" evidence="3">
    <location>
        <begin position="133"/>
        <end position="252"/>
    </location>
</feature>
<feature type="compositionally biased region" description="Acidic residues" evidence="1">
    <location>
        <begin position="388"/>
        <end position="403"/>
    </location>
</feature>
<dbReference type="SUPFAM" id="SSF49562">
    <property type="entry name" value="C2 domain (Calcium/lipid-binding domain, CaLB)"/>
    <property type="match status" value="1"/>
</dbReference>
<gene>
    <name evidence="4" type="ORF">pdam_00009868</name>
</gene>
<dbReference type="PANTHER" id="PTHR10024:SF374">
    <property type="entry name" value="C2 DOMAIN-CONTAINING PROTEIN"/>
    <property type="match status" value="1"/>
</dbReference>
<feature type="compositionally biased region" description="Basic and acidic residues" evidence="1">
    <location>
        <begin position="550"/>
        <end position="560"/>
    </location>
</feature>
<dbReference type="GO" id="GO:0005886">
    <property type="term" value="C:plasma membrane"/>
    <property type="evidence" value="ECO:0007669"/>
    <property type="project" value="TreeGrafter"/>
</dbReference>